<keyword evidence="2" id="KW-0813">Transport</keyword>
<proteinExistence type="predicted"/>
<dbReference type="GO" id="GO:0022857">
    <property type="term" value="F:transmembrane transporter activity"/>
    <property type="evidence" value="ECO:0007669"/>
    <property type="project" value="InterPro"/>
</dbReference>
<keyword evidence="8" id="KW-1185">Reference proteome</keyword>
<evidence type="ECO:0000256" key="3">
    <source>
        <dbReference type="ARBA" id="ARBA00022692"/>
    </source>
</evidence>
<protein>
    <recommendedName>
        <fullName evidence="9">Oxalate:formate antiporter</fullName>
    </recommendedName>
</protein>
<dbReference type="SUPFAM" id="SSF103473">
    <property type="entry name" value="MFS general substrate transporter"/>
    <property type="match status" value="1"/>
</dbReference>
<accession>A0A1S8X250</accession>
<sequence length="425" mass="47233">MVNLCLANMTPYIYSYVRARVDPNADKKLTIWLSAIALVMQGVMMPIGGLVSQKIGFRPVVGISCVVHSGSVLLTYVTVLRSYTGVILTYALVQGAGFGFGYSVIFGVATGWFPTRRPLIFGLVVGGFGLGALIFTPIQMSFINPDNIPTVNGRFVDDSVLDRVPKCFLLCGGVLLGIQIIGFCLMQQRPSKKPGEEEEIRVEEEEIENVSQFDLVVELKPKDLIHRLDFYLLWLILLFAAIPITIIASAYKASVQLRQHILSYRLLFGQAYITDDRFLSTVATVSSAFNSGGRIFWGLVVDKFSFKVSHLIEEFSHGTAPSVHLTVDLGSGPGHFSPFISCRRNSPPNSLCHLGLPTVVQFERCVNHHTVRNGYTIWSEERCDKLWSRVQCILFWELVVWHFPNVSSGAALRSSVLNVFCSGNW</sequence>
<keyword evidence="4 6" id="KW-1133">Transmembrane helix</keyword>
<dbReference type="InterPro" id="IPR036259">
    <property type="entry name" value="MFS_trans_sf"/>
</dbReference>
<evidence type="ECO:0000256" key="4">
    <source>
        <dbReference type="ARBA" id="ARBA00022989"/>
    </source>
</evidence>
<feature type="transmembrane region" description="Helical" evidence="6">
    <location>
        <begin position="60"/>
        <end position="79"/>
    </location>
</feature>
<evidence type="ECO:0000256" key="6">
    <source>
        <dbReference type="SAM" id="Phobius"/>
    </source>
</evidence>
<dbReference type="InterPro" id="IPR052983">
    <property type="entry name" value="MFS_Riboflavin_Transporter"/>
</dbReference>
<evidence type="ECO:0000256" key="1">
    <source>
        <dbReference type="ARBA" id="ARBA00004141"/>
    </source>
</evidence>
<feature type="non-terminal residue" evidence="7">
    <location>
        <position position="425"/>
    </location>
</feature>
<dbReference type="EMBL" id="KV892467">
    <property type="protein sequence ID" value="OON20747.1"/>
    <property type="molecule type" value="Genomic_DNA"/>
</dbReference>
<dbReference type="PANTHER" id="PTHR43385:SF1">
    <property type="entry name" value="RIBOFLAVIN TRANSPORTER RIBJ"/>
    <property type="match status" value="1"/>
</dbReference>
<evidence type="ECO:0000256" key="2">
    <source>
        <dbReference type="ARBA" id="ARBA00022448"/>
    </source>
</evidence>
<feature type="transmembrane region" description="Helical" evidence="6">
    <location>
        <begin position="29"/>
        <end position="48"/>
    </location>
</feature>
<dbReference type="AlphaFoldDB" id="A0A1S8X250"/>
<name>A0A1S8X250_OPIVI</name>
<dbReference type="InterPro" id="IPR011701">
    <property type="entry name" value="MFS"/>
</dbReference>
<evidence type="ECO:0008006" key="9">
    <source>
        <dbReference type="Google" id="ProtNLM"/>
    </source>
</evidence>
<evidence type="ECO:0000313" key="8">
    <source>
        <dbReference type="Proteomes" id="UP000243686"/>
    </source>
</evidence>
<keyword evidence="3 6" id="KW-0812">Transmembrane</keyword>
<dbReference type="GO" id="GO:0016020">
    <property type="term" value="C:membrane"/>
    <property type="evidence" value="ECO:0007669"/>
    <property type="project" value="UniProtKB-SubCell"/>
</dbReference>
<dbReference type="Pfam" id="PF07690">
    <property type="entry name" value="MFS_1"/>
    <property type="match status" value="1"/>
</dbReference>
<gene>
    <name evidence="7" type="ORF">X801_03365</name>
</gene>
<evidence type="ECO:0000256" key="5">
    <source>
        <dbReference type="ARBA" id="ARBA00023136"/>
    </source>
</evidence>
<feature type="transmembrane region" description="Helical" evidence="6">
    <location>
        <begin position="163"/>
        <end position="185"/>
    </location>
</feature>
<keyword evidence="5 6" id="KW-0472">Membrane</keyword>
<feature type="transmembrane region" description="Helical" evidence="6">
    <location>
        <begin position="230"/>
        <end position="251"/>
    </location>
</feature>
<dbReference type="Gene3D" id="1.20.1250.20">
    <property type="entry name" value="MFS general substrate transporter like domains"/>
    <property type="match status" value="1"/>
</dbReference>
<comment type="subcellular location">
    <subcellularLocation>
        <location evidence="1">Membrane</location>
        <topology evidence="1">Multi-pass membrane protein</topology>
    </subcellularLocation>
</comment>
<organism evidence="7 8">
    <name type="scientific">Opisthorchis viverrini</name>
    <name type="common">Southeast Asian liver fluke</name>
    <dbReference type="NCBI Taxonomy" id="6198"/>
    <lineage>
        <taxon>Eukaryota</taxon>
        <taxon>Metazoa</taxon>
        <taxon>Spiralia</taxon>
        <taxon>Lophotrochozoa</taxon>
        <taxon>Platyhelminthes</taxon>
        <taxon>Trematoda</taxon>
        <taxon>Digenea</taxon>
        <taxon>Opisthorchiida</taxon>
        <taxon>Opisthorchiata</taxon>
        <taxon>Opisthorchiidae</taxon>
        <taxon>Opisthorchis</taxon>
    </lineage>
</organism>
<evidence type="ECO:0000313" key="7">
    <source>
        <dbReference type="EMBL" id="OON20747.1"/>
    </source>
</evidence>
<dbReference type="PANTHER" id="PTHR43385">
    <property type="entry name" value="RIBOFLAVIN TRANSPORTER RIBJ"/>
    <property type="match status" value="1"/>
</dbReference>
<feature type="transmembrane region" description="Helical" evidence="6">
    <location>
        <begin position="120"/>
        <end position="143"/>
    </location>
</feature>
<reference evidence="7 8" key="1">
    <citation type="submission" date="2015-03" db="EMBL/GenBank/DDBJ databases">
        <title>Draft genome of the nematode, Opisthorchis viverrini.</title>
        <authorList>
            <person name="Mitreva M."/>
        </authorList>
    </citation>
    <scope>NUCLEOTIDE SEQUENCE [LARGE SCALE GENOMIC DNA]</scope>
    <source>
        <strain evidence="7">Khon Kaen</strain>
    </source>
</reference>
<dbReference type="Proteomes" id="UP000243686">
    <property type="component" value="Unassembled WGS sequence"/>
</dbReference>
<feature type="transmembrane region" description="Helical" evidence="6">
    <location>
        <begin position="91"/>
        <end position="113"/>
    </location>
</feature>